<dbReference type="GO" id="GO:0016052">
    <property type="term" value="P:carbohydrate catabolic process"/>
    <property type="evidence" value="ECO:0007669"/>
    <property type="project" value="InterPro"/>
</dbReference>
<dbReference type="OrthoDB" id="41724at2"/>
<dbReference type="CDD" id="cd15482">
    <property type="entry name" value="Sialidase_non-viral"/>
    <property type="match status" value="1"/>
</dbReference>
<organism evidence="2 3">
    <name type="scientific">Pseudarcicella hirudinis</name>
    <dbReference type="NCBI Taxonomy" id="1079859"/>
    <lineage>
        <taxon>Bacteria</taxon>
        <taxon>Pseudomonadati</taxon>
        <taxon>Bacteroidota</taxon>
        <taxon>Cytophagia</taxon>
        <taxon>Cytophagales</taxon>
        <taxon>Flectobacillaceae</taxon>
        <taxon>Pseudarcicella</taxon>
    </lineage>
</organism>
<dbReference type="Pfam" id="PF06452">
    <property type="entry name" value="CBM9_1"/>
    <property type="match status" value="1"/>
</dbReference>
<keyword evidence="3" id="KW-1185">Reference proteome</keyword>
<proteinExistence type="predicted"/>
<protein>
    <submittedName>
        <fullName evidence="2">Carbohydrate family 9 binding domain-like</fullName>
    </submittedName>
</protein>
<dbReference type="Proteomes" id="UP000199306">
    <property type="component" value="Unassembled WGS sequence"/>
</dbReference>
<dbReference type="PANTHER" id="PTHR38792:SF3">
    <property type="entry name" value="BNR_ASP-BOX REPEAT DOMAIN PROTEIN (AFU_ORTHOLOGUE AFUA_7G06430)-RELATED"/>
    <property type="match status" value="1"/>
</dbReference>
<reference evidence="2 3" key="1">
    <citation type="submission" date="2016-10" db="EMBL/GenBank/DDBJ databases">
        <authorList>
            <person name="de Groot N.N."/>
        </authorList>
    </citation>
    <scope>NUCLEOTIDE SEQUENCE [LARGE SCALE GENOMIC DNA]</scope>
    <source>
        <strain evidence="3">E92,LMG 26720,CCM 7988</strain>
    </source>
</reference>
<evidence type="ECO:0000313" key="2">
    <source>
        <dbReference type="EMBL" id="SFP03352.1"/>
    </source>
</evidence>
<evidence type="ECO:0000313" key="3">
    <source>
        <dbReference type="Proteomes" id="UP000199306"/>
    </source>
</evidence>
<dbReference type="SUPFAM" id="SSF50939">
    <property type="entry name" value="Sialidases"/>
    <property type="match status" value="1"/>
</dbReference>
<dbReference type="InterPro" id="IPR036278">
    <property type="entry name" value="Sialidase_sf"/>
</dbReference>
<dbReference type="STRING" id="1079859.SAMN04515674_10173"/>
<dbReference type="SUPFAM" id="SSF49344">
    <property type="entry name" value="CBD9-like"/>
    <property type="match status" value="1"/>
</dbReference>
<accession>A0A1I5M1D8</accession>
<dbReference type="RefSeq" id="WP_092010441.1">
    <property type="nucleotide sequence ID" value="NZ_FOXH01000001.1"/>
</dbReference>
<dbReference type="AlphaFoldDB" id="A0A1I5M1D8"/>
<dbReference type="EMBL" id="FOXH01000001">
    <property type="protein sequence ID" value="SFP03352.1"/>
    <property type="molecule type" value="Genomic_DNA"/>
</dbReference>
<feature type="domain" description="Carbohydrate-binding" evidence="1">
    <location>
        <begin position="427"/>
        <end position="566"/>
    </location>
</feature>
<name>A0A1I5M1D8_9BACT</name>
<evidence type="ECO:0000259" key="1">
    <source>
        <dbReference type="Pfam" id="PF06452"/>
    </source>
</evidence>
<dbReference type="PANTHER" id="PTHR38792">
    <property type="entry name" value="BNR/ASP-BOX REPEAT DOMAIN PROTEIN (AFU_ORTHOLOGUE AFUA_7G06430)-RELATED"/>
    <property type="match status" value="1"/>
</dbReference>
<dbReference type="PROSITE" id="PS51257">
    <property type="entry name" value="PROKAR_LIPOPROTEIN"/>
    <property type="match status" value="1"/>
</dbReference>
<dbReference type="GO" id="GO:0004553">
    <property type="term" value="F:hydrolase activity, hydrolyzing O-glycosyl compounds"/>
    <property type="evidence" value="ECO:0007669"/>
    <property type="project" value="InterPro"/>
</dbReference>
<dbReference type="Gene3D" id="2.60.40.1190">
    <property type="match status" value="1"/>
</dbReference>
<dbReference type="Gene3D" id="2.120.10.10">
    <property type="match status" value="1"/>
</dbReference>
<dbReference type="GO" id="GO:0030246">
    <property type="term" value="F:carbohydrate binding"/>
    <property type="evidence" value="ECO:0007669"/>
    <property type="project" value="InterPro"/>
</dbReference>
<gene>
    <name evidence="2" type="ORF">SAMN04515674_10173</name>
</gene>
<dbReference type="InterPro" id="IPR010502">
    <property type="entry name" value="Carb-bd_dom_fam9"/>
</dbReference>
<sequence length="586" mass="65277">MKIKRIISIFLGSITLVAGCGKSVVINPGKQNNTEETIQSETPVNGIRIAWDYTTLRKVSSSASGEKYCGYARMIQLHDQSLMCVYEADGNIKVVKSKDLGNSWSQPLTIAARQEGINMAVPDILELKDQSILVCYNPRPYLTDPSRRFAIRTIKSYDGGISWKDERLLYEAGYQFENGCWEPAAVQLPNGEIQLFFANEGIYPYSDEQNISMLSSADNGMSWSKSPKIVSFRAGKRDGMPSPLLLKNGKDIVFSIEDNGFTNFKPYLIRSTLQNNWQETVSAQSTNRNYALFEKIDDEIYAGAPYLRQLQSGETILSYQGTEDRTNKMDFSEMKVVIGDENALNFSRKSVPFVIPADKSGLWNSLSVIQDNTVVALTSTNAFSNNSEVWMIKGMAIPELEAYKSQIKVDGMLNEDPWKGLFPVFVGQKSRTQARGNMAFDENYLYLSADVRDENVYVTSSADQNDGIVYSIDALNKATDKPAEGIFQFFLTADNKLIVREGSKAEWVEKSGFSGIQTQSLKTGNGYVQELAIPWKILGGKPGPGSRIGFNLSLQENTGKSRAEYIEPVSGNLPDASYTWCSLFLK</sequence>